<dbReference type="GO" id="GO:0004826">
    <property type="term" value="F:phenylalanine-tRNA ligase activity"/>
    <property type="evidence" value="ECO:0007669"/>
    <property type="project" value="UniProtKB-UniRule"/>
</dbReference>
<dbReference type="GO" id="GO:0009328">
    <property type="term" value="C:phenylalanine-tRNA ligase complex"/>
    <property type="evidence" value="ECO:0007669"/>
    <property type="project" value="TreeGrafter"/>
</dbReference>
<keyword evidence="5 16" id="KW-0820">tRNA-binding</keyword>
<sequence>MLVSTKWLKEYVNTNDLSAEVLADKITRSGIEVDGIETLASDVSGLIVGEVVHCEKHPEADKLNICQVNIGDSTNQIVCGAPNVAAGQKVIVAVPGAILPGGMKIEKATLRGEESHGMICSLQEIGVDSKLVSKAYTDGIYVLPSDAKPGADVKEVLGLDDTILELGLTPNRADAMSMLGVAYEVGAILQEDVRYPEITYTESETSAESALELQVEAMDANPLYIAKVIKNVTIADSPIWLQQRLMAAGVRPHNNVVDVTNYVLMELGQPLHAFDYDRLKTNKIVVRKAKEGESIVTLDKQTRPLGPHQLVITNGVEPVAVAGVMGGANSEVHAGTTTIVLESAYFAPSSVRQTSKDHNLRSDASSRFEKGVDPNRVALAAERAAKLIADIAGGEVLSGSVVFDQLDKSEKEVVVSTSYINKRLGMNISASEMSAILTRLQFEHTLEDELLTIKAPTRRQDIQIQEDIMEEIARIYGYDQIPLTLPVGESLPGGLSAYQTKRRLVRNYLEGAGMFEAITYSLTSEALVHKYALEKAKTTKLLMPMSEERSVLRQSLVAHLLEVASYNVARQNDSVALFETSSVFLGNETSDQPYEEEHVAIVATGKWVDHQWQGEQKQVDFYVLKGIVEGLMVKLGLSTYVTYEKGTMDGLHPGRTAIVKLAEITVGYIAALHPKEQKSLDLKETYVAELNLEKLLLFPVKELVYKQVAKFPSITRDIALVVDQDVSAGKLQTIITKTGGELLKSVHVFDLYEGDKMEAGKKSLAFSLTYGNDTRTLTDEEVVAVHETVLEKLKEEANAELRG</sequence>
<dbReference type="FunFam" id="3.50.40.10:FF:000001">
    <property type="entry name" value="Phenylalanine--tRNA ligase beta subunit"/>
    <property type="match status" value="1"/>
</dbReference>
<dbReference type="HAMAP" id="MF_00283">
    <property type="entry name" value="Phe_tRNA_synth_beta1"/>
    <property type="match status" value="1"/>
</dbReference>
<comment type="subunit">
    <text evidence="3 15">Tetramer of two alpha and two beta subunits.</text>
</comment>
<dbReference type="Pfam" id="PF03483">
    <property type="entry name" value="B3_4"/>
    <property type="match status" value="1"/>
</dbReference>
<dbReference type="KEGG" id="paek:D3873_07815"/>
<evidence type="ECO:0000256" key="13">
    <source>
        <dbReference type="ARBA" id="ARBA00023146"/>
    </source>
</evidence>
<dbReference type="GO" id="GO:0005524">
    <property type="term" value="F:ATP binding"/>
    <property type="evidence" value="ECO:0007669"/>
    <property type="project" value="UniProtKB-UniRule"/>
</dbReference>
<dbReference type="PROSITE" id="PS51447">
    <property type="entry name" value="FDX_ACB"/>
    <property type="match status" value="1"/>
</dbReference>
<protein>
    <recommendedName>
        <fullName evidence="15">Phenylalanine--tRNA ligase beta subunit</fullName>
        <ecNumber evidence="15">6.1.1.20</ecNumber>
    </recommendedName>
    <alternativeName>
        <fullName evidence="15">Phenylalanyl-tRNA synthetase beta subunit</fullName>
        <shortName evidence="15">PheRS</shortName>
    </alternativeName>
</protein>
<dbReference type="AlphaFoldDB" id="A0A385YSI3"/>
<dbReference type="SUPFAM" id="SSF46955">
    <property type="entry name" value="Putative DNA-binding domain"/>
    <property type="match status" value="1"/>
</dbReference>
<dbReference type="PANTHER" id="PTHR10947">
    <property type="entry name" value="PHENYLALANYL-TRNA SYNTHETASE BETA CHAIN AND LEUCINE-RICH REPEAT-CONTAINING PROTEIN 47"/>
    <property type="match status" value="1"/>
</dbReference>
<dbReference type="NCBIfam" id="TIGR00472">
    <property type="entry name" value="pheT_bact"/>
    <property type="match status" value="1"/>
</dbReference>
<dbReference type="GO" id="GO:0000287">
    <property type="term" value="F:magnesium ion binding"/>
    <property type="evidence" value="ECO:0007669"/>
    <property type="project" value="UniProtKB-UniRule"/>
</dbReference>
<evidence type="ECO:0000256" key="15">
    <source>
        <dbReference type="HAMAP-Rule" id="MF_00283"/>
    </source>
</evidence>
<feature type="domain" description="FDX-ACB" evidence="18">
    <location>
        <begin position="709"/>
        <end position="802"/>
    </location>
</feature>
<keyword evidence="21" id="KW-1185">Reference proteome</keyword>
<dbReference type="Pfam" id="PF03147">
    <property type="entry name" value="FDX-ACB"/>
    <property type="match status" value="1"/>
</dbReference>
<dbReference type="Proteomes" id="UP000265725">
    <property type="component" value="Chromosome"/>
</dbReference>
<dbReference type="FunFam" id="3.30.930.10:FF:000022">
    <property type="entry name" value="Phenylalanine--tRNA ligase beta subunit"/>
    <property type="match status" value="1"/>
</dbReference>
<dbReference type="PROSITE" id="PS50886">
    <property type="entry name" value="TRBD"/>
    <property type="match status" value="1"/>
</dbReference>
<keyword evidence="4 15" id="KW-0963">Cytoplasm</keyword>
<dbReference type="SUPFAM" id="SSF56037">
    <property type="entry name" value="PheT/TilS domain"/>
    <property type="match status" value="1"/>
</dbReference>
<dbReference type="InterPro" id="IPR012340">
    <property type="entry name" value="NA-bd_OB-fold"/>
</dbReference>
<dbReference type="InterPro" id="IPR033714">
    <property type="entry name" value="tRNA_bind_bactPheRS"/>
</dbReference>
<evidence type="ECO:0000256" key="4">
    <source>
        <dbReference type="ARBA" id="ARBA00022490"/>
    </source>
</evidence>
<dbReference type="InterPro" id="IPR005147">
    <property type="entry name" value="tRNA_synthase_B5-dom"/>
</dbReference>
<dbReference type="InterPro" id="IPR002547">
    <property type="entry name" value="tRNA-bd_dom"/>
</dbReference>
<dbReference type="CDD" id="cd00769">
    <property type="entry name" value="PheRS_beta_core"/>
    <property type="match status" value="1"/>
</dbReference>
<comment type="catalytic activity">
    <reaction evidence="14 15">
        <text>tRNA(Phe) + L-phenylalanine + ATP = L-phenylalanyl-tRNA(Phe) + AMP + diphosphate + H(+)</text>
        <dbReference type="Rhea" id="RHEA:19413"/>
        <dbReference type="Rhea" id="RHEA-COMP:9668"/>
        <dbReference type="Rhea" id="RHEA-COMP:9699"/>
        <dbReference type="ChEBI" id="CHEBI:15378"/>
        <dbReference type="ChEBI" id="CHEBI:30616"/>
        <dbReference type="ChEBI" id="CHEBI:33019"/>
        <dbReference type="ChEBI" id="CHEBI:58095"/>
        <dbReference type="ChEBI" id="CHEBI:78442"/>
        <dbReference type="ChEBI" id="CHEBI:78531"/>
        <dbReference type="ChEBI" id="CHEBI:456215"/>
        <dbReference type="EC" id="6.1.1.20"/>
    </reaction>
</comment>
<evidence type="ECO:0000256" key="14">
    <source>
        <dbReference type="ARBA" id="ARBA00049255"/>
    </source>
</evidence>
<evidence type="ECO:0000313" key="21">
    <source>
        <dbReference type="Proteomes" id="UP000265725"/>
    </source>
</evidence>
<keyword evidence="6 15" id="KW-0436">Ligase</keyword>
<dbReference type="SMART" id="SM00874">
    <property type="entry name" value="B5"/>
    <property type="match status" value="1"/>
</dbReference>
<organism evidence="20 21">
    <name type="scientific">Paenisporosarcina cavernae</name>
    <dbReference type="NCBI Taxonomy" id="2320858"/>
    <lineage>
        <taxon>Bacteria</taxon>
        <taxon>Bacillati</taxon>
        <taxon>Bacillota</taxon>
        <taxon>Bacilli</taxon>
        <taxon>Bacillales</taxon>
        <taxon>Caryophanaceae</taxon>
        <taxon>Paenisporosarcina</taxon>
    </lineage>
</organism>
<reference evidence="21" key="1">
    <citation type="submission" date="2018-09" db="EMBL/GenBank/DDBJ databases">
        <authorList>
            <person name="Zhu H."/>
        </authorList>
    </citation>
    <scope>NUCLEOTIDE SEQUENCE [LARGE SCALE GENOMIC DNA]</scope>
    <source>
        <strain evidence="21">K2R23-3</strain>
    </source>
</reference>
<proteinExistence type="inferred from homology"/>
<accession>A0A385YSI3</accession>
<dbReference type="SMART" id="SM00873">
    <property type="entry name" value="B3_4"/>
    <property type="match status" value="1"/>
</dbReference>
<keyword evidence="8 15" id="KW-0547">Nucleotide-binding</keyword>
<evidence type="ECO:0000313" key="20">
    <source>
        <dbReference type="EMBL" id="AYC29805.1"/>
    </source>
</evidence>
<keyword evidence="12 15" id="KW-0648">Protein biosynthesis</keyword>
<dbReference type="PROSITE" id="PS51483">
    <property type="entry name" value="B5"/>
    <property type="match status" value="1"/>
</dbReference>
<dbReference type="OrthoDB" id="9805455at2"/>
<dbReference type="SUPFAM" id="SSF50249">
    <property type="entry name" value="Nucleic acid-binding proteins"/>
    <property type="match status" value="1"/>
</dbReference>
<comment type="similarity">
    <text evidence="2 15">Belongs to the phenylalanyl-tRNA synthetase beta subunit family. Type 1 subfamily.</text>
</comment>
<feature type="domain" description="B5" evidence="19">
    <location>
        <begin position="408"/>
        <end position="483"/>
    </location>
</feature>
<dbReference type="GO" id="GO:0016740">
    <property type="term" value="F:transferase activity"/>
    <property type="evidence" value="ECO:0007669"/>
    <property type="project" value="UniProtKB-ARBA"/>
</dbReference>
<dbReference type="SUPFAM" id="SSF54991">
    <property type="entry name" value="Anticodon-binding domain of PheRS"/>
    <property type="match status" value="1"/>
</dbReference>
<evidence type="ECO:0000259" key="18">
    <source>
        <dbReference type="PROSITE" id="PS51447"/>
    </source>
</evidence>
<dbReference type="SMART" id="SM00896">
    <property type="entry name" value="FDX-ACB"/>
    <property type="match status" value="1"/>
</dbReference>
<dbReference type="InterPro" id="IPR009061">
    <property type="entry name" value="DNA-bd_dom_put_sf"/>
</dbReference>
<dbReference type="FunFam" id="3.30.70.380:FF:000001">
    <property type="entry name" value="Phenylalanine--tRNA ligase beta subunit"/>
    <property type="match status" value="1"/>
</dbReference>
<evidence type="ECO:0000256" key="1">
    <source>
        <dbReference type="ARBA" id="ARBA00004496"/>
    </source>
</evidence>
<comment type="cofactor">
    <cofactor evidence="15">
        <name>Mg(2+)</name>
        <dbReference type="ChEBI" id="CHEBI:18420"/>
    </cofactor>
    <text evidence="15">Binds 2 magnesium ions per tetramer.</text>
</comment>
<evidence type="ECO:0000256" key="3">
    <source>
        <dbReference type="ARBA" id="ARBA00011209"/>
    </source>
</evidence>
<feature type="binding site" evidence="15">
    <location>
        <position position="467"/>
    </location>
    <ligand>
        <name>Mg(2+)</name>
        <dbReference type="ChEBI" id="CHEBI:18420"/>
        <note>shared with alpha subunit</note>
    </ligand>
</feature>
<dbReference type="SUPFAM" id="SSF55681">
    <property type="entry name" value="Class II aaRS and biotin synthetases"/>
    <property type="match status" value="1"/>
</dbReference>
<dbReference type="CDD" id="cd02796">
    <property type="entry name" value="tRNA_bind_bactPheRS"/>
    <property type="match status" value="1"/>
</dbReference>
<keyword evidence="7 15" id="KW-0479">Metal-binding</keyword>
<keyword evidence="13 15" id="KW-0030">Aminoacyl-tRNA synthetase</keyword>
<dbReference type="Pfam" id="PF01588">
    <property type="entry name" value="tRNA_bind"/>
    <property type="match status" value="1"/>
</dbReference>
<evidence type="ECO:0000256" key="8">
    <source>
        <dbReference type="ARBA" id="ARBA00022741"/>
    </source>
</evidence>
<evidence type="ECO:0000256" key="16">
    <source>
        <dbReference type="PROSITE-ProRule" id="PRU00209"/>
    </source>
</evidence>
<feature type="binding site" evidence="15">
    <location>
        <position position="461"/>
    </location>
    <ligand>
        <name>Mg(2+)</name>
        <dbReference type="ChEBI" id="CHEBI:18420"/>
        <note>shared with alpha subunit</note>
    </ligand>
</feature>
<dbReference type="Gene3D" id="2.40.50.140">
    <property type="entry name" value="Nucleic acid-binding proteins"/>
    <property type="match status" value="1"/>
</dbReference>
<keyword evidence="9 15" id="KW-0067">ATP-binding</keyword>
<dbReference type="GO" id="GO:0006432">
    <property type="term" value="P:phenylalanyl-tRNA aminoacylation"/>
    <property type="evidence" value="ECO:0007669"/>
    <property type="project" value="UniProtKB-UniRule"/>
</dbReference>
<dbReference type="RefSeq" id="WP_119883543.1">
    <property type="nucleotide sequence ID" value="NZ_CP032418.1"/>
</dbReference>
<dbReference type="NCBIfam" id="NF045760">
    <property type="entry name" value="YtpR"/>
    <property type="match status" value="1"/>
</dbReference>
<dbReference type="InterPro" id="IPR020825">
    <property type="entry name" value="Phe-tRNA_synthase-like_B3/B4"/>
</dbReference>
<evidence type="ECO:0000256" key="7">
    <source>
        <dbReference type="ARBA" id="ARBA00022723"/>
    </source>
</evidence>
<dbReference type="Gene3D" id="3.30.930.10">
    <property type="entry name" value="Bira Bifunctional Protein, Domain 2"/>
    <property type="match status" value="1"/>
</dbReference>
<evidence type="ECO:0000256" key="9">
    <source>
        <dbReference type="ARBA" id="ARBA00022840"/>
    </source>
</evidence>
<evidence type="ECO:0000256" key="2">
    <source>
        <dbReference type="ARBA" id="ARBA00008653"/>
    </source>
</evidence>
<comment type="subcellular location">
    <subcellularLocation>
        <location evidence="1 15">Cytoplasm</location>
    </subcellularLocation>
</comment>
<dbReference type="Gene3D" id="3.50.40.10">
    <property type="entry name" value="Phenylalanyl-trna Synthetase, Chain B, domain 3"/>
    <property type="match status" value="1"/>
</dbReference>
<keyword evidence="11 16" id="KW-0694">RNA-binding</keyword>
<dbReference type="Pfam" id="PF03484">
    <property type="entry name" value="B5"/>
    <property type="match status" value="1"/>
</dbReference>
<evidence type="ECO:0000256" key="5">
    <source>
        <dbReference type="ARBA" id="ARBA00022555"/>
    </source>
</evidence>
<evidence type="ECO:0000256" key="11">
    <source>
        <dbReference type="ARBA" id="ARBA00022884"/>
    </source>
</evidence>
<dbReference type="FunFam" id="2.40.50.140:FF:000045">
    <property type="entry name" value="Phenylalanine--tRNA ligase beta subunit"/>
    <property type="match status" value="1"/>
</dbReference>
<dbReference type="InterPro" id="IPR004532">
    <property type="entry name" value="Phe-tRNA-ligase_IIc_bsu_bact"/>
</dbReference>
<keyword evidence="10 15" id="KW-0460">Magnesium</keyword>
<dbReference type="InterPro" id="IPR045060">
    <property type="entry name" value="Phe-tRNA-ligase_IIc_bsu"/>
</dbReference>
<evidence type="ECO:0000259" key="19">
    <source>
        <dbReference type="PROSITE" id="PS51483"/>
    </source>
</evidence>
<dbReference type="EC" id="6.1.1.20" evidence="15"/>
<dbReference type="Pfam" id="PF17759">
    <property type="entry name" value="tRNA_synthFbeta"/>
    <property type="match status" value="1"/>
</dbReference>
<dbReference type="FunFam" id="3.30.56.10:FF:000002">
    <property type="entry name" value="Phenylalanine--tRNA ligase beta subunit"/>
    <property type="match status" value="1"/>
</dbReference>
<dbReference type="InterPro" id="IPR005121">
    <property type="entry name" value="Fdx_antiC-bd"/>
</dbReference>
<dbReference type="Gene3D" id="3.30.56.10">
    <property type="match status" value="2"/>
</dbReference>
<feature type="domain" description="TRNA-binding" evidence="17">
    <location>
        <begin position="40"/>
        <end position="154"/>
    </location>
</feature>
<dbReference type="PANTHER" id="PTHR10947:SF0">
    <property type="entry name" value="PHENYLALANINE--TRNA LIGASE BETA SUBUNIT"/>
    <property type="match status" value="1"/>
</dbReference>
<evidence type="ECO:0000256" key="12">
    <source>
        <dbReference type="ARBA" id="ARBA00022917"/>
    </source>
</evidence>
<evidence type="ECO:0000256" key="6">
    <source>
        <dbReference type="ARBA" id="ARBA00022598"/>
    </source>
</evidence>
<dbReference type="InterPro" id="IPR005146">
    <property type="entry name" value="B3/B4_tRNA-bd"/>
</dbReference>
<dbReference type="Gene3D" id="3.30.70.380">
    <property type="entry name" value="Ferrodoxin-fold anticodon-binding domain"/>
    <property type="match status" value="1"/>
</dbReference>
<dbReference type="GO" id="GO:0000049">
    <property type="term" value="F:tRNA binding"/>
    <property type="evidence" value="ECO:0007669"/>
    <property type="project" value="UniProtKB-UniRule"/>
</dbReference>
<evidence type="ECO:0000259" key="17">
    <source>
        <dbReference type="PROSITE" id="PS50886"/>
    </source>
</evidence>
<dbReference type="InterPro" id="IPR045864">
    <property type="entry name" value="aa-tRNA-synth_II/BPL/LPL"/>
</dbReference>
<name>A0A385YSI3_9BACL</name>
<dbReference type="GO" id="GO:0140096">
    <property type="term" value="F:catalytic activity, acting on a protein"/>
    <property type="evidence" value="ECO:0007669"/>
    <property type="project" value="UniProtKB-ARBA"/>
</dbReference>
<feature type="binding site" evidence="15">
    <location>
        <position position="470"/>
    </location>
    <ligand>
        <name>Mg(2+)</name>
        <dbReference type="ChEBI" id="CHEBI:18420"/>
        <note>shared with alpha subunit</note>
    </ligand>
</feature>
<dbReference type="InterPro" id="IPR036690">
    <property type="entry name" value="Fdx_antiC-bd_sf"/>
</dbReference>
<evidence type="ECO:0000256" key="10">
    <source>
        <dbReference type="ARBA" id="ARBA00022842"/>
    </source>
</evidence>
<dbReference type="InterPro" id="IPR041616">
    <property type="entry name" value="PheRS_beta_core"/>
</dbReference>
<dbReference type="EMBL" id="CP032418">
    <property type="protein sequence ID" value="AYC29805.1"/>
    <property type="molecule type" value="Genomic_DNA"/>
</dbReference>
<feature type="binding site" evidence="15">
    <location>
        <position position="471"/>
    </location>
    <ligand>
        <name>Mg(2+)</name>
        <dbReference type="ChEBI" id="CHEBI:18420"/>
        <note>shared with alpha subunit</note>
    </ligand>
</feature>
<gene>
    <name evidence="15" type="primary">pheT</name>
    <name evidence="20" type="ORF">D3873_07815</name>
</gene>